<dbReference type="Proteomes" id="UP000276215">
    <property type="component" value="Unassembled WGS sequence"/>
</dbReference>
<protein>
    <submittedName>
        <fullName evidence="2">Uncharacterized protein</fullName>
    </submittedName>
</protein>
<dbReference type="EMBL" id="ML120768">
    <property type="protein sequence ID" value="RPA88587.1"/>
    <property type="molecule type" value="Genomic_DNA"/>
</dbReference>
<reference evidence="2 3" key="1">
    <citation type="journal article" date="2018" name="Nat. Ecol. Evol.">
        <title>Pezizomycetes genomes reveal the molecular basis of ectomycorrhizal truffle lifestyle.</title>
        <authorList>
            <person name="Murat C."/>
            <person name="Payen T."/>
            <person name="Noel B."/>
            <person name="Kuo A."/>
            <person name="Morin E."/>
            <person name="Chen J."/>
            <person name="Kohler A."/>
            <person name="Krizsan K."/>
            <person name="Balestrini R."/>
            <person name="Da Silva C."/>
            <person name="Montanini B."/>
            <person name="Hainaut M."/>
            <person name="Levati E."/>
            <person name="Barry K.W."/>
            <person name="Belfiori B."/>
            <person name="Cichocki N."/>
            <person name="Clum A."/>
            <person name="Dockter R.B."/>
            <person name="Fauchery L."/>
            <person name="Guy J."/>
            <person name="Iotti M."/>
            <person name="Le Tacon F."/>
            <person name="Lindquist E.A."/>
            <person name="Lipzen A."/>
            <person name="Malagnac F."/>
            <person name="Mello A."/>
            <person name="Molinier V."/>
            <person name="Miyauchi S."/>
            <person name="Poulain J."/>
            <person name="Riccioni C."/>
            <person name="Rubini A."/>
            <person name="Sitrit Y."/>
            <person name="Splivallo R."/>
            <person name="Traeger S."/>
            <person name="Wang M."/>
            <person name="Zifcakova L."/>
            <person name="Wipf D."/>
            <person name="Zambonelli A."/>
            <person name="Paolocci F."/>
            <person name="Nowrousian M."/>
            <person name="Ottonello S."/>
            <person name="Baldrian P."/>
            <person name="Spatafora J.W."/>
            <person name="Henrissat B."/>
            <person name="Nagy L.G."/>
            <person name="Aury J.M."/>
            <person name="Wincker P."/>
            <person name="Grigoriev I.V."/>
            <person name="Bonfante P."/>
            <person name="Martin F.M."/>
        </authorList>
    </citation>
    <scope>NUCLEOTIDE SEQUENCE [LARGE SCALE GENOMIC DNA]</scope>
    <source>
        <strain evidence="2 3">120613-1</strain>
    </source>
</reference>
<proteinExistence type="predicted"/>
<evidence type="ECO:0000256" key="1">
    <source>
        <dbReference type="SAM" id="MobiDB-lite"/>
    </source>
</evidence>
<accession>A0A3N4IT96</accession>
<feature type="region of interest" description="Disordered" evidence="1">
    <location>
        <begin position="50"/>
        <end position="74"/>
    </location>
</feature>
<evidence type="ECO:0000313" key="3">
    <source>
        <dbReference type="Proteomes" id="UP000276215"/>
    </source>
</evidence>
<gene>
    <name evidence="2" type="ORF">L873DRAFT_1849661</name>
</gene>
<evidence type="ECO:0000313" key="2">
    <source>
        <dbReference type="EMBL" id="RPA88587.1"/>
    </source>
</evidence>
<sequence>MSWLLPQIEPAVHEYVTSRNISADHIRHGTMGTRKCYESKEMADVRDNVAAKDHTKDATTLSSPEGNAKSKFNPDSTLRTKGCVIEHHVFVPRMAQRTKDIQLRPGPAPSYTSKPAIAALKVFAQKLLLLTQTVEALFHAFLLEEYSKYKAVYDTIYDGRADSIDEAFGIRTP</sequence>
<name>A0A3N4IT96_9PEZI</name>
<organism evidence="2 3">
    <name type="scientific">Choiromyces venosus 120613-1</name>
    <dbReference type="NCBI Taxonomy" id="1336337"/>
    <lineage>
        <taxon>Eukaryota</taxon>
        <taxon>Fungi</taxon>
        <taxon>Dikarya</taxon>
        <taxon>Ascomycota</taxon>
        <taxon>Pezizomycotina</taxon>
        <taxon>Pezizomycetes</taxon>
        <taxon>Pezizales</taxon>
        <taxon>Tuberaceae</taxon>
        <taxon>Choiromyces</taxon>
    </lineage>
</organism>
<dbReference type="OrthoDB" id="5455363at2759"/>
<keyword evidence="3" id="KW-1185">Reference proteome</keyword>
<dbReference type="AlphaFoldDB" id="A0A3N4IT96"/>